<protein>
    <submittedName>
        <fullName evidence="1">Uncharacterized protein</fullName>
    </submittedName>
</protein>
<organism evidence="1 2">
    <name type="scientific">Bauhinia variegata</name>
    <name type="common">Purple orchid tree</name>
    <name type="synonym">Phanera variegata</name>
    <dbReference type="NCBI Taxonomy" id="167791"/>
    <lineage>
        <taxon>Eukaryota</taxon>
        <taxon>Viridiplantae</taxon>
        <taxon>Streptophyta</taxon>
        <taxon>Embryophyta</taxon>
        <taxon>Tracheophyta</taxon>
        <taxon>Spermatophyta</taxon>
        <taxon>Magnoliopsida</taxon>
        <taxon>eudicotyledons</taxon>
        <taxon>Gunneridae</taxon>
        <taxon>Pentapetalae</taxon>
        <taxon>rosids</taxon>
        <taxon>fabids</taxon>
        <taxon>Fabales</taxon>
        <taxon>Fabaceae</taxon>
        <taxon>Cercidoideae</taxon>
        <taxon>Cercideae</taxon>
        <taxon>Bauhiniinae</taxon>
        <taxon>Bauhinia</taxon>
    </lineage>
</organism>
<comment type="caution">
    <text evidence="1">The sequence shown here is derived from an EMBL/GenBank/DDBJ whole genome shotgun (WGS) entry which is preliminary data.</text>
</comment>
<dbReference type="EMBL" id="CM039429">
    <property type="protein sequence ID" value="KAI4346698.1"/>
    <property type="molecule type" value="Genomic_DNA"/>
</dbReference>
<gene>
    <name evidence="1" type="ORF">L6164_007571</name>
</gene>
<dbReference type="Proteomes" id="UP000828941">
    <property type="component" value="Chromosome 4"/>
</dbReference>
<keyword evidence="2" id="KW-1185">Reference proteome</keyword>
<sequence>MVNLNKNKSSKISLSCLLLLFLQHLFSIGADNYNLYHAVEDLAINCGAIGNSTSDLDQTRRTWIGDNNSNDQFTLIEHEKDSVSASATQVNPSVKQVPYYTARLSFSEFTYSFRVTDGQKFIRLHFFPATYGYFDRSNSLFSVKAGFYTLLKDFNASAISEESFFREYCINVGQARSLNITFTPTLTHKLDSYAFINGIELVSMPTNLYYSKPGGEELKLVGHGNSFPIMNNTALETVYRINVGGSPISSEKDTGMYRYWDIDDSFLEKKYEHSLPAVYGSDLRPKYEIIPSYTAPDDVYLTARSYGMNATTNYNVTWNFKVDTKFIYMVRLHFCELELTLTEANQRVFQIFVADMLAEKRADVILWTGYNLVPYYKDYAILFDKSGSSKQLNLSIKLQPVQTRFAYDVILNGVEIFKVSDIGTGNLAGVNPEPRQSPPQSLVPPTKPPKRSKVTTVVATVAGAGSGIIVLSFICFLIFRRTTLASDNNRNSKLRHIPLAPSKSSQSYGSSLPSDLCRYFSLAQITAATYNFDEVLVIGVGGFGKVYKGYIDENNTPVAIKRLKSGSQQGAHEFKTEIEMLSQLRHLHLVSLVGYCNDENEMILVYDFMARGTLRDHLYDSDNKPLSWKQRLEICLGAAQGLHYLHTGAKHSIIHRDIKTTNILIDEKWVAKVSDFGLSKIGPTGMSQSHISTVVKGSIGYLDPEYYKRQRLTHKSDVYSFGVVLLEVLCARPPLLLSMDKHQASLVEWARGCHKNGEIDRMVDPFLRGTIVPQCLNRYIDTAFNCLLEDGNQRLSMNDVVWGLEFTMQLQESIEGGLEVVNKREEIALLKNSVNDVEENDVLFMSTDELSTRSKTSKMTTER</sequence>
<evidence type="ECO:0000313" key="2">
    <source>
        <dbReference type="Proteomes" id="UP000828941"/>
    </source>
</evidence>
<proteinExistence type="predicted"/>
<accession>A0ACB9PE25</accession>
<evidence type="ECO:0000313" key="1">
    <source>
        <dbReference type="EMBL" id="KAI4346698.1"/>
    </source>
</evidence>
<name>A0ACB9PE25_BAUVA</name>
<reference evidence="1 2" key="1">
    <citation type="journal article" date="2022" name="DNA Res.">
        <title>Chromosomal-level genome assembly of the orchid tree Bauhinia variegata (Leguminosae; Cercidoideae) supports the allotetraploid origin hypothesis of Bauhinia.</title>
        <authorList>
            <person name="Zhong Y."/>
            <person name="Chen Y."/>
            <person name="Zheng D."/>
            <person name="Pang J."/>
            <person name="Liu Y."/>
            <person name="Luo S."/>
            <person name="Meng S."/>
            <person name="Qian L."/>
            <person name="Wei D."/>
            <person name="Dai S."/>
            <person name="Zhou R."/>
        </authorList>
    </citation>
    <scope>NUCLEOTIDE SEQUENCE [LARGE SCALE GENOMIC DNA]</scope>
    <source>
        <strain evidence="1">BV-YZ2020</strain>
    </source>
</reference>